<dbReference type="AlphaFoldDB" id="A0A9X2JML1"/>
<dbReference type="InterPro" id="IPR000073">
    <property type="entry name" value="AB_hydrolase_1"/>
</dbReference>
<accession>A0A9X2JML1</accession>
<dbReference type="EMBL" id="JAIULA010000032">
    <property type="protein sequence ID" value="MCP0887984.1"/>
    <property type="molecule type" value="Genomic_DNA"/>
</dbReference>
<dbReference type="GO" id="GO:0016787">
    <property type="term" value="F:hydrolase activity"/>
    <property type="evidence" value="ECO:0007669"/>
    <property type="project" value="UniProtKB-KW"/>
</dbReference>
<dbReference type="Proteomes" id="UP001139006">
    <property type="component" value="Unassembled WGS sequence"/>
</dbReference>
<reference evidence="2 3" key="1">
    <citation type="journal article" date="2023" name="Int. J. Syst. Evol. Microbiol.">
        <title>Ligilactobacillus ubinensis sp. nov., a novel species isolated from the wild ferment of a durian fruit (Durio zibethinus).</title>
        <authorList>
            <person name="Heng Y.C."/>
            <person name="Menon N."/>
            <person name="Chen B."/>
            <person name="Loo B.Z.L."/>
            <person name="Wong G.W.J."/>
            <person name="Lim A.C.H."/>
            <person name="Silvaraju S."/>
            <person name="Kittelmann S."/>
        </authorList>
    </citation>
    <scope>NUCLEOTIDE SEQUENCE [LARGE SCALE GENOMIC DNA]</scope>
    <source>
        <strain evidence="2 3">WILCCON 0076</strain>
    </source>
</reference>
<organism evidence="2 3">
    <name type="scientific">Ligilactobacillus ubinensis</name>
    <dbReference type="NCBI Taxonomy" id="2876789"/>
    <lineage>
        <taxon>Bacteria</taxon>
        <taxon>Bacillati</taxon>
        <taxon>Bacillota</taxon>
        <taxon>Bacilli</taxon>
        <taxon>Lactobacillales</taxon>
        <taxon>Lactobacillaceae</taxon>
        <taxon>Ligilactobacillus</taxon>
    </lineage>
</organism>
<sequence>MYQIIDNVSIHYEIKGTGEPIVFLHGLCLDLNFMKINYDSNFKYDRYQRIYIDIPGMGESQSFFEPQPSSDFLIKLLLRLLDTLEIDTFYLCGHSYGGYLSLGIAHLCPDRIKGLFLTCPVITANSNNRIVEQHLNILKDNFKLPQTKEAVDFSKMNVIISEKAWQKYLTEILIGIKKCNFSFIKKLQCSNYKYYQFQEETGLKTWQSEIPLFLLLSRHDHIVGYKEQVKMARNFKKCNLLILENAGHNLPLDQPEMFSSCVKYFFNNKSN</sequence>
<keyword evidence="2" id="KW-0378">Hydrolase</keyword>
<dbReference type="Pfam" id="PF00561">
    <property type="entry name" value="Abhydrolase_1"/>
    <property type="match status" value="1"/>
</dbReference>
<evidence type="ECO:0000259" key="1">
    <source>
        <dbReference type="Pfam" id="PF00561"/>
    </source>
</evidence>
<evidence type="ECO:0000313" key="2">
    <source>
        <dbReference type="EMBL" id="MCP0887984.1"/>
    </source>
</evidence>
<keyword evidence="3" id="KW-1185">Reference proteome</keyword>
<dbReference type="PANTHER" id="PTHR43798">
    <property type="entry name" value="MONOACYLGLYCEROL LIPASE"/>
    <property type="match status" value="1"/>
</dbReference>
<feature type="domain" description="AB hydrolase-1" evidence="1">
    <location>
        <begin position="20"/>
        <end position="254"/>
    </location>
</feature>
<dbReference type="RefSeq" id="WP_253362142.1">
    <property type="nucleotide sequence ID" value="NZ_JAIULA010000032.1"/>
</dbReference>
<proteinExistence type="predicted"/>
<dbReference type="InterPro" id="IPR029058">
    <property type="entry name" value="AB_hydrolase_fold"/>
</dbReference>
<protein>
    <submittedName>
        <fullName evidence="2">Alpha/beta hydrolase</fullName>
    </submittedName>
</protein>
<name>A0A9X2JML1_9LACO</name>
<dbReference type="PRINTS" id="PR00111">
    <property type="entry name" value="ABHYDROLASE"/>
</dbReference>
<dbReference type="PRINTS" id="PR00412">
    <property type="entry name" value="EPOXHYDRLASE"/>
</dbReference>
<gene>
    <name evidence="2" type="ORF">LB941_11640</name>
</gene>
<dbReference type="SUPFAM" id="SSF53474">
    <property type="entry name" value="alpha/beta-Hydrolases"/>
    <property type="match status" value="1"/>
</dbReference>
<evidence type="ECO:0000313" key="3">
    <source>
        <dbReference type="Proteomes" id="UP001139006"/>
    </source>
</evidence>
<dbReference type="InterPro" id="IPR050266">
    <property type="entry name" value="AB_hydrolase_sf"/>
</dbReference>
<dbReference type="PANTHER" id="PTHR43798:SF6">
    <property type="entry name" value="HYDROLASE, PUTATIVE (AFU_ORTHOLOGUE AFUA_4G13070)-RELATED"/>
    <property type="match status" value="1"/>
</dbReference>
<comment type="caution">
    <text evidence="2">The sequence shown here is derived from an EMBL/GenBank/DDBJ whole genome shotgun (WGS) entry which is preliminary data.</text>
</comment>
<dbReference type="InterPro" id="IPR000639">
    <property type="entry name" value="Epox_hydrolase-like"/>
</dbReference>
<dbReference type="Gene3D" id="3.40.50.1820">
    <property type="entry name" value="alpha/beta hydrolase"/>
    <property type="match status" value="1"/>
</dbReference>